<dbReference type="STRING" id="694573.A0A194URQ4"/>
<keyword evidence="3" id="KW-1185">Reference proteome</keyword>
<feature type="compositionally biased region" description="Polar residues" evidence="1">
    <location>
        <begin position="98"/>
        <end position="111"/>
    </location>
</feature>
<proteinExistence type="predicted"/>
<sequence>MAPSKDELNRIAHQAEADLNSYQAKQGLNNSSVDDAGVDSNVEKKFPGAEVKYHPDISTNAGYNRRIPPEEGGELDDRGRQTRGQHFDSTGGPEEKVSQAQENYGGNNDNDVITKKALGRADIVGAGKDRKGNDILDQGASASLNNVGSNPPGPGGSAYKGENYYQPESVPDSIAAEGYVPPESVTQASRETEYGS</sequence>
<dbReference type="AlphaFoldDB" id="A0A194URQ4"/>
<protein>
    <submittedName>
        <fullName evidence="2">Uncharacterized protein</fullName>
    </submittedName>
</protein>
<feature type="region of interest" description="Disordered" evidence="1">
    <location>
        <begin position="22"/>
        <end position="112"/>
    </location>
</feature>
<evidence type="ECO:0000313" key="2">
    <source>
        <dbReference type="EMBL" id="KUI54319.1"/>
    </source>
</evidence>
<dbReference type="OrthoDB" id="3359339at2759"/>
<evidence type="ECO:0000313" key="3">
    <source>
        <dbReference type="Proteomes" id="UP000078576"/>
    </source>
</evidence>
<dbReference type="Proteomes" id="UP000078576">
    <property type="component" value="Unassembled WGS sequence"/>
</dbReference>
<gene>
    <name evidence="2" type="ORF">VP1G_01806</name>
</gene>
<reference evidence="3" key="1">
    <citation type="submission" date="2014-12" db="EMBL/GenBank/DDBJ databases">
        <title>Genome Sequence of Valsa Canker Pathogens Uncovers a Specific Adaption of Colonization on Woody Bark.</title>
        <authorList>
            <person name="Yin Z."/>
            <person name="Liu H."/>
            <person name="Gao X."/>
            <person name="Li Z."/>
            <person name="Song N."/>
            <person name="Ke X."/>
            <person name="Dai Q."/>
            <person name="Wu Y."/>
            <person name="Sun Y."/>
            <person name="Xu J.-R."/>
            <person name="Kang Z.K."/>
            <person name="Wang L."/>
            <person name="Huang L."/>
        </authorList>
    </citation>
    <scope>NUCLEOTIDE SEQUENCE [LARGE SCALE GENOMIC DNA]</scope>
    <source>
        <strain evidence="3">SXYL134</strain>
    </source>
</reference>
<organism evidence="2 3">
    <name type="scientific">Cytospora mali</name>
    <name type="common">Apple Valsa canker fungus</name>
    <name type="synonym">Valsa mali</name>
    <dbReference type="NCBI Taxonomy" id="578113"/>
    <lineage>
        <taxon>Eukaryota</taxon>
        <taxon>Fungi</taxon>
        <taxon>Dikarya</taxon>
        <taxon>Ascomycota</taxon>
        <taxon>Pezizomycotina</taxon>
        <taxon>Sordariomycetes</taxon>
        <taxon>Sordariomycetidae</taxon>
        <taxon>Diaporthales</taxon>
        <taxon>Cytosporaceae</taxon>
        <taxon>Cytospora</taxon>
    </lineage>
</organism>
<feature type="compositionally biased region" description="Polar residues" evidence="1">
    <location>
        <begin position="22"/>
        <end position="33"/>
    </location>
</feature>
<dbReference type="EMBL" id="KN714673">
    <property type="protein sequence ID" value="KUI54319.1"/>
    <property type="molecule type" value="Genomic_DNA"/>
</dbReference>
<feature type="compositionally biased region" description="Basic and acidic residues" evidence="1">
    <location>
        <begin position="41"/>
        <end position="55"/>
    </location>
</feature>
<evidence type="ECO:0000256" key="1">
    <source>
        <dbReference type="SAM" id="MobiDB-lite"/>
    </source>
</evidence>
<feature type="region of interest" description="Disordered" evidence="1">
    <location>
        <begin position="125"/>
        <end position="196"/>
    </location>
</feature>
<name>A0A194URQ4_CYTMA</name>
<accession>A0A194URQ4</accession>